<sequence length="131" mass="15224">MESRIKLKNGQAGPDGNNYLREKRVEIRVCQQEYEKLEKHALEAGYLNVAQYLRESGLTRKQITSPSMKQKEKNQWLYEINRIGNNVNQIARHLNQGKLPDEEMLMILLQIQDIAQDTLKEALKSGNEDIE</sequence>
<dbReference type="EMBL" id="CP001672">
    <property type="protein sequence ID" value="ACT47141.1"/>
    <property type="molecule type" value="Genomic_DNA"/>
</dbReference>
<organism evidence="1 2">
    <name type="scientific">Methylotenera mobilis (strain JLW8 / ATCC BAA-1282 / DSM 17540)</name>
    <dbReference type="NCBI Taxonomy" id="583345"/>
    <lineage>
        <taxon>Bacteria</taxon>
        <taxon>Pseudomonadati</taxon>
        <taxon>Pseudomonadota</taxon>
        <taxon>Betaproteobacteria</taxon>
        <taxon>Nitrosomonadales</taxon>
        <taxon>Methylophilaceae</taxon>
        <taxon>Methylotenera</taxon>
    </lineage>
</organism>
<gene>
    <name evidence="1" type="ordered locus">Mmol_0231</name>
</gene>
<name>C6WSP9_METML</name>
<reference evidence="2" key="1">
    <citation type="submission" date="2009-07" db="EMBL/GenBank/DDBJ databases">
        <title>Complete sequence of Methylotenera mobilis JLW8.</title>
        <authorList>
            <consortium name="US DOE Joint Genome Institute"/>
            <person name="Lucas S."/>
            <person name="Copeland A."/>
            <person name="Lapidus A."/>
            <person name="Glavina del Rio T."/>
            <person name="Tice H."/>
            <person name="Bruce D."/>
            <person name="Goodwin L."/>
            <person name="Pitluck S."/>
            <person name="LaButti K.M."/>
            <person name="Clum A."/>
            <person name="Larimer F."/>
            <person name="Land M."/>
            <person name="Hauser L."/>
            <person name="Kyrpides N."/>
            <person name="Mikhailova N."/>
            <person name="Kayluzhnaya M."/>
            <person name="Chistoserdova L."/>
        </authorList>
    </citation>
    <scope>NUCLEOTIDE SEQUENCE [LARGE SCALE GENOMIC DNA]</scope>
    <source>
        <strain evidence="2">JLW8 / ATCC BAA-1282 / DSM 17540</strain>
    </source>
</reference>
<protein>
    <submittedName>
        <fullName evidence="1">Mobilisation protein</fullName>
    </submittedName>
</protein>
<proteinExistence type="predicted"/>
<dbReference type="STRING" id="583345.Mmol_0231"/>
<evidence type="ECO:0000313" key="2">
    <source>
        <dbReference type="Proteomes" id="UP000002742"/>
    </source>
</evidence>
<dbReference type="eggNOG" id="ENOG50329HT">
    <property type="taxonomic scope" value="Bacteria"/>
</dbReference>
<dbReference type="Proteomes" id="UP000002742">
    <property type="component" value="Chromosome"/>
</dbReference>
<dbReference type="Pfam" id="PF21983">
    <property type="entry name" value="NikA-like"/>
    <property type="match status" value="1"/>
</dbReference>
<keyword evidence="2" id="KW-1185">Reference proteome</keyword>
<dbReference type="OrthoDB" id="9789818at2"/>
<reference evidence="1 2" key="2">
    <citation type="journal article" date="2011" name="J. Bacteriol.">
        <title>Genomes of three methylotrophs from a single niche uncover genetic and metabolic divergence of Methylophilaceae.</title>
        <authorList>
            <person name="Lapidus A."/>
            <person name="Clum A."/>
            <person name="Labutti K."/>
            <person name="Kaluzhnaya M.G."/>
            <person name="Lim S."/>
            <person name="Beck D.A."/>
            <person name="Glavina Del Rio T."/>
            <person name="Nolan M."/>
            <person name="Mavromatis K."/>
            <person name="Huntemann M."/>
            <person name="Lucas S."/>
            <person name="Lidstrom M.E."/>
            <person name="Ivanova N."/>
            <person name="Chistoserdova L."/>
        </authorList>
    </citation>
    <scope>NUCLEOTIDE SEQUENCE [LARGE SCALE GENOMIC DNA]</scope>
    <source>
        <strain evidence="2">JLW8 / ATCC BAA-1282 / DSM 17540</strain>
    </source>
</reference>
<dbReference type="AlphaFoldDB" id="C6WSP9"/>
<evidence type="ECO:0000313" key="1">
    <source>
        <dbReference type="EMBL" id="ACT47141.1"/>
    </source>
</evidence>
<dbReference type="InterPro" id="IPR053842">
    <property type="entry name" value="NikA-like"/>
</dbReference>
<dbReference type="KEGG" id="mmb:Mmol_0231"/>
<dbReference type="HOGENOM" id="CLU_1925114_0_0_4"/>
<dbReference type="RefSeq" id="WP_012777598.1">
    <property type="nucleotide sequence ID" value="NC_012968.1"/>
</dbReference>
<accession>C6WSP9</accession>